<dbReference type="GeneID" id="9616751"/>
<feature type="compositionally biased region" description="Low complexity" evidence="1">
    <location>
        <begin position="702"/>
        <end position="714"/>
    </location>
</feature>
<feature type="region of interest" description="Disordered" evidence="1">
    <location>
        <begin position="1126"/>
        <end position="1156"/>
    </location>
</feature>
<sequence>MQGSATSYTPQPSWDPQQPQPQRLQPSKDAAYDIASSIVPEGQPSQEASAAAVIATAAAVDTAAGPGAEGGKTGAGDSSGSGGEGGGRPQPWPVKMLLQAQQMEQLGKQQGRTEGEGEGEGGQLQQLLSLQDGEEEEEERGEEEVGGGEKQAEPQRPQEPGGLMQPLTQALGIPQHQQQQEELREQRQHLRQQQQEQQQQQQQQQQHHERQQTRPKQKRQGQADTRTEDAVDKVLSKGRHARSTISGPVVSEPCRTVAAHPDGTLWSHRTGDVGPLTTRVLQQLLLLPYQGEGAGSGAAAAPPPPGGAVATALATEGDSDSCSDVDAAYRGPPCHVLVAGSYQAYTALRALSYAQGAIRLASYNVAASSPWSSSVESSLQPNRGWGPGAAAATAGSAVCFTAHEVSEQELRLYYGQTVQYGTGRRPELGLPPSLSPSLPPLRPQSKGKDSLSGGFAAAGDVVCPAEAPVAGGGAGLVRAAPRAAGPRQWKAPLAAAAALAEGMGPRRSADGGTDGGVDPSNSVSSQSLLPPPQQQQQQRLKGWPEHTAHLNPRALVSVFLVQPPLGLLYRSGTANAVPAAAGGGGGRRHLPPLAIGATADAHGLGRLLADRLRNHGYCRMQALGRNASSRALAILSVASGALSPTGLGVLAFPYMSALGPQPRADLPPPVAAAAAAVAVASRPAGRRSRDTGRPPPLPGPRATPAATAPGGAAPGTAVSAAVAAGFLDPVLLDKAPQLILEVVLCEWDDSGRPVFLEQATPAMPTAAPGPAVAVAVASASATLGNPPRQESKPCGASCCTAELVPEAPADGATAAAGDPQRPRTAIAAATAAATQRIERSGSSGSSGGGHGPPPVRLAVVPQQRSDATGATAAATASAAATGGGGGTRLELQLGPPDGPDTRTASEAVARAVTEGHPVALAARSLGAVLRLPVVVFRAQGALRKLERPKRGALVFTLQRRSQSQSQSQSEPHQLADKGASRVLRQGSVAAVEARRVYRLPLSALHHHRDSLPEYPPGLDHITAQSVNRRLRPGGTDPGAGRKNENGEGSGGGGDDDDDEAGGDGGGDQRYVQAAAAAAMQHLVRYGTAVLVATSPGSRLTALLAVASVSEGLMRSAGLTVLIRVDPHASPAEPPTTSTNPRQPSASQAPRPLPPRRYQLLLARIDPRVGRLQLLRPDDLVARPAKGSGPG</sequence>
<gene>
    <name evidence="2" type="ORF">VOLCADRAFT_96363</name>
</gene>
<feature type="compositionally biased region" description="Acidic residues" evidence="1">
    <location>
        <begin position="132"/>
        <end position="146"/>
    </location>
</feature>
<feature type="region of interest" description="Disordered" evidence="1">
    <location>
        <begin position="1"/>
        <end position="51"/>
    </location>
</feature>
<protein>
    <submittedName>
        <fullName evidence="2">Uncharacterized protein</fullName>
    </submittedName>
</protein>
<accession>D8U9X4</accession>
<dbReference type="EMBL" id="GL378372">
    <property type="protein sequence ID" value="EFJ43485.1"/>
    <property type="molecule type" value="Genomic_DNA"/>
</dbReference>
<feature type="compositionally biased region" description="Basic and acidic residues" evidence="1">
    <location>
        <begin position="225"/>
        <end position="235"/>
    </location>
</feature>
<feature type="compositionally biased region" description="Gly residues" evidence="1">
    <location>
        <begin position="67"/>
        <end position="88"/>
    </location>
</feature>
<evidence type="ECO:0000256" key="1">
    <source>
        <dbReference type="SAM" id="MobiDB-lite"/>
    </source>
</evidence>
<feature type="region of interest" description="Disordered" evidence="1">
    <location>
        <begin position="502"/>
        <end position="543"/>
    </location>
</feature>
<dbReference type="InParanoid" id="D8U9X4"/>
<dbReference type="KEGG" id="vcn:VOLCADRAFT_96363"/>
<dbReference type="RefSeq" id="XP_002955414.1">
    <property type="nucleotide sequence ID" value="XM_002955368.1"/>
</dbReference>
<feature type="compositionally biased region" description="Basic and acidic residues" evidence="1">
    <location>
        <begin position="179"/>
        <end position="188"/>
    </location>
</feature>
<feature type="region of interest" description="Disordered" evidence="1">
    <location>
        <begin position="63"/>
        <end position="248"/>
    </location>
</feature>
<name>D8U9X4_VOLCA</name>
<dbReference type="Proteomes" id="UP000001058">
    <property type="component" value="Unassembled WGS sequence"/>
</dbReference>
<feature type="compositionally biased region" description="Low complexity" evidence="1">
    <location>
        <begin position="867"/>
        <end position="880"/>
    </location>
</feature>
<feature type="compositionally biased region" description="Low complexity" evidence="1">
    <location>
        <begin position="10"/>
        <end position="25"/>
    </location>
</feature>
<feature type="compositionally biased region" description="Low complexity" evidence="1">
    <location>
        <begin position="524"/>
        <end position="538"/>
    </location>
</feature>
<feature type="region of interest" description="Disordered" evidence="1">
    <location>
        <begin position="681"/>
        <end position="714"/>
    </location>
</feature>
<proteinExistence type="predicted"/>
<feature type="compositionally biased region" description="Polar residues" evidence="1">
    <location>
        <begin position="1134"/>
        <end position="1146"/>
    </location>
</feature>
<organism evidence="3">
    <name type="scientific">Volvox carteri f. nagariensis</name>
    <dbReference type="NCBI Taxonomy" id="3068"/>
    <lineage>
        <taxon>Eukaryota</taxon>
        <taxon>Viridiplantae</taxon>
        <taxon>Chlorophyta</taxon>
        <taxon>core chlorophytes</taxon>
        <taxon>Chlorophyceae</taxon>
        <taxon>CS clade</taxon>
        <taxon>Chlamydomonadales</taxon>
        <taxon>Volvocaceae</taxon>
        <taxon>Volvox</taxon>
    </lineage>
</organism>
<evidence type="ECO:0000313" key="3">
    <source>
        <dbReference type="Proteomes" id="UP000001058"/>
    </source>
</evidence>
<feature type="compositionally biased region" description="Pro residues" evidence="1">
    <location>
        <begin position="433"/>
        <end position="442"/>
    </location>
</feature>
<dbReference type="OrthoDB" id="553134at2759"/>
<feature type="region of interest" description="Disordered" evidence="1">
    <location>
        <begin position="424"/>
        <end position="452"/>
    </location>
</feature>
<evidence type="ECO:0000313" key="2">
    <source>
        <dbReference type="EMBL" id="EFJ43485.1"/>
    </source>
</evidence>
<reference evidence="2 3" key="1">
    <citation type="journal article" date="2010" name="Science">
        <title>Genomic analysis of organismal complexity in the multicellular green alga Volvox carteri.</title>
        <authorList>
            <person name="Prochnik S.E."/>
            <person name="Umen J."/>
            <person name="Nedelcu A.M."/>
            <person name="Hallmann A."/>
            <person name="Miller S.M."/>
            <person name="Nishii I."/>
            <person name="Ferris P."/>
            <person name="Kuo A."/>
            <person name="Mitros T."/>
            <person name="Fritz-Laylin L.K."/>
            <person name="Hellsten U."/>
            <person name="Chapman J."/>
            <person name="Simakov O."/>
            <person name="Rensing S.A."/>
            <person name="Terry A."/>
            <person name="Pangilinan J."/>
            <person name="Kapitonov V."/>
            <person name="Jurka J."/>
            <person name="Salamov A."/>
            <person name="Shapiro H."/>
            <person name="Schmutz J."/>
            <person name="Grimwood J."/>
            <person name="Lindquist E."/>
            <person name="Lucas S."/>
            <person name="Grigoriev I.V."/>
            <person name="Schmitt R."/>
            <person name="Kirk D."/>
            <person name="Rokhsar D.S."/>
        </authorList>
    </citation>
    <scope>NUCLEOTIDE SEQUENCE [LARGE SCALE GENOMIC DNA]</scope>
    <source>
        <strain evidence="3">f. Nagariensis / Eve</strain>
    </source>
</reference>
<feature type="region of interest" description="Disordered" evidence="1">
    <location>
        <begin position="957"/>
        <end position="981"/>
    </location>
</feature>
<feature type="region of interest" description="Disordered" evidence="1">
    <location>
        <begin position="832"/>
        <end position="903"/>
    </location>
</feature>
<feature type="compositionally biased region" description="Low complexity" evidence="1">
    <location>
        <begin position="958"/>
        <end position="969"/>
    </location>
</feature>
<feature type="compositionally biased region" description="Low complexity" evidence="1">
    <location>
        <begin position="191"/>
        <end position="205"/>
    </location>
</feature>
<dbReference type="AlphaFoldDB" id="D8U9X4"/>
<feature type="compositionally biased region" description="Low complexity" evidence="1">
    <location>
        <begin position="832"/>
        <end position="843"/>
    </location>
</feature>
<keyword evidence="3" id="KW-1185">Reference proteome</keyword>
<feature type="region of interest" description="Disordered" evidence="1">
    <location>
        <begin position="1028"/>
        <end position="1067"/>
    </location>
</feature>